<dbReference type="InterPro" id="IPR005183">
    <property type="entry name" value="DUF305_CopM-like"/>
</dbReference>
<dbReference type="PROSITE" id="PS51318">
    <property type="entry name" value="TAT"/>
    <property type="match status" value="1"/>
</dbReference>
<proteinExistence type="predicted"/>
<accession>A0A2N4SZS4</accession>
<dbReference type="Gene3D" id="1.20.1260.10">
    <property type="match status" value="1"/>
</dbReference>
<dbReference type="PANTHER" id="PTHR36933:SF1">
    <property type="entry name" value="SLL0788 PROTEIN"/>
    <property type="match status" value="1"/>
</dbReference>
<gene>
    <name evidence="3" type="ORF">AUQ48_03185</name>
</gene>
<name>A0A2N4SZS4_9MICC</name>
<dbReference type="PANTHER" id="PTHR36933">
    <property type="entry name" value="SLL0788 PROTEIN"/>
    <property type="match status" value="1"/>
</dbReference>
<dbReference type="InterPro" id="IPR012347">
    <property type="entry name" value="Ferritin-like"/>
</dbReference>
<organism evidence="3 4">
    <name type="scientific">Kocuria flava</name>
    <dbReference type="NCBI Taxonomy" id="446860"/>
    <lineage>
        <taxon>Bacteria</taxon>
        <taxon>Bacillati</taxon>
        <taxon>Actinomycetota</taxon>
        <taxon>Actinomycetes</taxon>
        <taxon>Micrococcales</taxon>
        <taxon>Micrococcaceae</taxon>
        <taxon>Kocuria</taxon>
    </lineage>
</organism>
<evidence type="ECO:0000313" key="3">
    <source>
        <dbReference type="EMBL" id="PLC11436.1"/>
    </source>
</evidence>
<comment type="caution">
    <text evidence="3">The sequence shown here is derived from an EMBL/GenBank/DDBJ whole genome shotgun (WGS) entry which is preliminary data.</text>
</comment>
<reference evidence="3 4" key="1">
    <citation type="submission" date="2015-12" db="EMBL/GenBank/DDBJ databases">
        <authorList>
            <person name="Shamseldin A."/>
            <person name="Moawad H."/>
            <person name="Abd El-Rahim W.M."/>
            <person name="Sadowsky M.J."/>
        </authorList>
    </citation>
    <scope>NUCLEOTIDE SEQUENCE [LARGE SCALE GENOMIC DNA]</scope>
    <source>
        <strain evidence="3 4">S43</strain>
    </source>
</reference>
<dbReference type="RefSeq" id="WP_257879609.1">
    <property type="nucleotide sequence ID" value="NZ_LOMZ01000001.1"/>
</dbReference>
<evidence type="ECO:0000259" key="2">
    <source>
        <dbReference type="Pfam" id="PF03713"/>
    </source>
</evidence>
<evidence type="ECO:0000313" key="4">
    <source>
        <dbReference type="Proteomes" id="UP000234632"/>
    </source>
</evidence>
<protein>
    <submittedName>
        <fullName evidence="3">DUF305 domain-containing protein</fullName>
    </submittedName>
</protein>
<dbReference type="Proteomes" id="UP000234632">
    <property type="component" value="Unassembled WGS sequence"/>
</dbReference>
<evidence type="ECO:0000256" key="1">
    <source>
        <dbReference type="SAM" id="MobiDB-lite"/>
    </source>
</evidence>
<dbReference type="Pfam" id="PF03713">
    <property type="entry name" value="DUF305"/>
    <property type="match status" value="1"/>
</dbReference>
<feature type="region of interest" description="Disordered" evidence="1">
    <location>
        <begin position="121"/>
        <end position="144"/>
    </location>
</feature>
<sequence length="219" mass="23286">MSTGTASTSMTGRQGRRVLLVVAAVLLAATGWAVGRLTAPTSWAPSEGSPEAGFARDMQTHHLQAVQMSSLVRDHTEDPEIRQLAYDISRTQQQQAGQMYGWLAVWGQPQASSQPAMAWMGEDSGHEASHGSSSARSPGTSVMPGMATPTQLTALEKAEGEEAEGLYLELMISHHQAGSSMATAILERTDNPAVTSLAQSIATSQSSEIEYMEGLLAER</sequence>
<dbReference type="EMBL" id="LOMZ01000001">
    <property type="protein sequence ID" value="PLC11436.1"/>
    <property type="molecule type" value="Genomic_DNA"/>
</dbReference>
<feature type="domain" description="DUF305" evidence="2">
    <location>
        <begin position="51"/>
        <end position="216"/>
    </location>
</feature>
<feature type="compositionally biased region" description="Low complexity" evidence="1">
    <location>
        <begin position="130"/>
        <end position="141"/>
    </location>
</feature>
<dbReference type="InterPro" id="IPR006311">
    <property type="entry name" value="TAT_signal"/>
</dbReference>
<dbReference type="AlphaFoldDB" id="A0A2N4SZS4"/>